<proteinExistence type="predicted"/>
<sequence length="9" mass="1131">MRRELRAEA</sequence>
<reference evidence="1" key="1">
    <citation type="submission" date="2014-09" db="EMBL/GenBank/DDBJ databases">
        <authorList>
            <person name="Magalhaes I.L.F."/>
            <person name="Oliveira U."/>
            <person name="Santos F.R."/>
            <person name="Vidigal T.H.D.A."/>
            <person name="Brescovit A.D."/>
            <person name="Santos A.J."/>
        </authorList>
    </citation>
    <scope>NUCLEOTIDE SEQUENCE</scope>
    <source>
        <tissue evidence="1">Shoot tissue taken approximately 20 cm above the soil surface</tissue>
    </source>
</reference>
<dbReference type="EMBL" id="GBRH01237594">
    <property type="protein sequence ID" value="JAD60301.1"/>
    <property type="molecule type" value="Transcribed_RNA"/>
</dbReference>
<accession>A0A0A9BAD1</accession>
<protein>
    <submittedName>
        <fullName evidence="1">Uncharacterized protein</fullName>
    </submittedName>
</protein>
<name>A0A0A9BAD1_ARUDO</name>
<evidence type="ECO:0000313" key="1">
    <source>
        <dbReference type="EMBL" id="JAD60301.1"/>
    </source>
</evidence>
<organism evidence="1">
    <name type="scientific">Arundo donax</name>
    <name type="common">Giant reed</name>
    <name type="synonym">Donax arundinaceus</name>
    <dbReference type="NCBI Taxonomy" id="35708"/>
    <lineage>
        <taxon>Eukaryota</taxon>
        <taxon>Viridiplantae</taxon>
        <taxon>Streptophyta</taxon>
        <taxon>Embryophyta</taxon>
        <taxon>Tracheophyta</taxon>
        <taxon>Spermatophyta</taxon>
        <taxon>Magnoliopsida</taxon>
        <taxon>Liliopsida</taxon>
        <taxon>Poales</taxon>
        <taxon>Poaceae</taxon>
        <taxon>PACMAD clade</taxon>
        <taxon>Arundinoideae</taxon>
        <taxon>Arundineae</taxon>
        <taxon>Arundo</taxon>
    </lineage>
</organism>
<reference evidence="1" key="2">
    <citation type="journal article" date="2015" name="Data Brief">
        <title>Shoot transcriptome of the giant reed, Arundo donax.</title>
        <authorList>
            <person name="Barrero R.A."/>
            <person name="Guerrero F.D."/>
            <person name="Moolhuijzen P."/>
            <person name="Goolsby J.A."/>
            <person name="Tidwell J."/>
            <person name="Bellgard S.E."/>
            <person name="Bellgard M.I."/>
        </authorList>
    </citation>
    <scope>NUCLEOTIDE SEQUENCE</scope>
    <source>
        <tissue evidence="1">Shoot tissue taken approximately 20 cm above the soil surface</tissue>
    </source>
</reference>